<evidence type="ECO:0000313" key="4">
    <source>
        <dbReference type="Proteomes" id="UP000228626"/>
    </source>
</evidence>
<dbReference type="EMBL" id="PFAR01000039">
    <property type="protein sequence ID" value="PIR92978.1"/>
    <property type="molecule type" value="Genomic_DNA"/>
</dbReference>
<protein>
    <submittedName>
        <fullName evidence="3">Glycosyltransferase family 1 protein</fullName>
    </submittedName>
</protein>
<accession>A0A2H0V1Q7</accession>
<dbReference type="Pfam" id="PF13439">
    <property type="entry name" value="Glyco_transf_4"/>
    <property type="match status" value="1"/>
</dbReference>
<dbReference type="Gene3D" id="3.40.50.2000">
    <property type="entry name" value="Glycogen Phosphorylase B"/>
    <property type="match status" value="2"/>
</dbReference>
<proteinExistence type="predicted"/>
<dbReference type="AlphaFoldDB" id="A0A2H0V1Q7"/>
<dbReference type="Proteomes" id="UP000228626">
    <property type="component" value="Unassembled WGS sequence"/>
</dbReference>
<dbReference type="SUPFAM" id="SSF53756">
    <property type="entry name" value="UDP-Glycosyltransferase/glycogen phosphorylase"/>
    <property type="match status" value="1"/>
</dbReference>
<evidence type="ECO:0000259" key="2">
    <source>
        <dbReference type="Pfam" id="PF13439"/>
    </source>
</evidence>
<dbReference type="InterPro" id="IPR050194">
    <property type="entry name" value="Glycosyltransferase_grp1"/>
</dbReference>
<name>A0A2H0V1Q7_9BACT</name>
<organism evidence="3 4">
    <name type="scientific">Candidatus Falkowbacteria bacterium CG10_big_fil_rev_8_21_14_0_10_43_10</name>
    <dbReference type="NCBI Taxonomy" id="1974567"/>
    <lineage>
        <taxon>Bacteria</taxon>
        <taxon>Candidatus Falkowiibacteriota</taxon>
    </lineage>
</organism>
<gene>
    <name evidence="3" type="ORF">COT99_03270</name>
</gene>
<sequence length="409" mass="47041">MKILLINKFHYLKGGAERSYLETARVLKEHGHRVAYFSMLDRHNLPTKFAKYFVKKSDYHAKINFLSKLKLAGKSIYSREAYRNLEALIADFRPDVAHLHNINRQLSPSVIYVLKKYKIPMVMTLHDYQLISPAYNLFCRGKLYERCLGGKFYRCFLDKCLHNSYSKSFVAMVEAYLYKFLNPYRHIKIFISPSLFLKRKFEQAGFTGKIIKLANPVDLKNSVPVKDKDYFLYFGRLSAEKGAETIIEAAAKAKGLKSKIVIAGAGPEMEKLKAKSRELKIAGKIKFAGYQRGLKLIKLIADARAVVVPSLCHENAPYALREAQLLTKITVCAKVGGLKEYINDGQNGFVFTPGNSEELAKILEKIDKNKKLRQQATVNIKEFIKDNEDYLSEEKYYWQLIKIYEQAKK</sequence>
<evidence type="ECO:0000259" key="1">
    <source>
        <dbReference type="Pfam" id="PF00534"/>
    </source>
</evidence>
<reference evidence="4" key="1">
    <citation type="submission" date="2017-09" db="EMBL/GenBank/DDBJ databases">
        <title>Depth-based differentiation of microbial function through sediment-hosted aquifers and enrichment of novel symbionts in the deep terrestrial subsurface.</title>
        <authorList>
            <person name="Probst A.J."/>
            <person name="Ladd B."/>
            <person name="Jarett J.K."/>
            <person name="Geller-Mcgrath D.E."/>
            <person name="Sieber C.M.K."/>
            <person name="Emerson J.B."/>
            <person name="Anantharaman K."/>
            <person name="Thomas B.C."/>
            <person name="Malmstrom R."/>
            <person name="Stieglmeier M."/>
            <person name="Klingl A."/>
            <person name="Woyke T."/>
            <person name="Ryan C.M."/>
            <person name="Banfield J.F."/>
        </authorList>
    </citation>
    <scope>NUCLEOTIDE SEQUENCE [LARGE SCALE GENOMIC DNA]</scope>
</reference>
<evidence type="ECO:0000313" key="3">
    <source>
        <dbReference type="EMBL" id="PIR92978.1"/>
    </source>
</evidence>
<feature type="domain" description="Glycosyltransferase subfamily 4-like N-terminal" evidence="2">
    <location>
        <begin position="14"/>
        <end position="220"/>
    </location>
</feature>
<dbReference type="Pfam" id="PF00534">
    <property type="entry name" value="Glycos_transf_1"/>
    <property type="match status" value="1"/>
</dbReference>
<dbReference type="PANTHER" id="PTHR45947">
    <property type="entry name" value="SULFOQUINOVOSYL TRANSFERASE SQD2"/>
    <property type="match status" value="1"/>
</dbReference>
<dbReference type="PANTHER" id="PTHR45947:SF13">
    <property type="entry name" value="TRANSFERASE"/>
    <property type="match status" value="1"/>
</dbReference>
<feature type="domain" description="Glycosyl transferase family 1" evidence="1">
    <location>
        <begin position="223"/>
        <end position="381"/>
    </location>
</feature>
<comment type="caution">
    <text evidence="3">The sequence shown here is derived from an EMBL/GenBank/DDBJ whole genome shotgun (WGS) entry which is preliminary data.</text>
</comment>
<dbReference type="GO" id="GO:0016757">
    <property type="term" value="F:glycosyltransferase activity"/>
    <property type="evidence" value="ECO:0007669"/>
    <property type="project" value="InterPro"/>
</dbReference>
<dbReference type="InterPro" id="IPR001296">
    <property type="entry name" value="Glyco_trans_1"/>
</dbReference>
<dbReference type="InterPro" id="IPR028098">
    <property type="entry name" value="Glyco_trans_4-like_N"/>
</dbReference>
<keyword evidence="3" id="KW-0808">Transferase</keyword>